<proteinExistence type="predicted"/>
<reference evidence="1" key="1">
    <citation type="submission" date="2020-01" db="EMBL/GenBank/DDBJ databases">
        <authorList>
            <person name="Meier V. D."/>
            <person name="Meier V D."/>
        </authorList>
    </citation>
    <scope>NUCLEOTIDE SEQUENCE</scope>
    <source>
        <strain evidence="1">HLG_WM_MAG_09</strain>
    </source>
</reference>
<sequence length="78" mass="8772">MQIFFLTFIIFSLAMLGLAIGWLFNEKVLKGSCGGMSALPGMQDHQCSCSNPCEKRKARMLKAGERLESREEVIEFKV</sequence>
<organism evidence="1">
    <name type="scientific">uncultured Thiotrichaceae bacterium</name>
    <dbReference type="NCBI Taxonomy" id="298394"/>
    <lineage>
        <taxon>Bacteria</taxon>
        <taxon>Pseudomonadati</taxon>
        <taxon>Pseudomonadota</taxon>
        <taxon>Gammaproteobacteria</taxon>
        <taxon>Thiotrichales</taxon>
        <taxon>Thiotrichaceae</taxon>
        <taxon>environmental samples</taxon>
    </lineage>
</organism>
<dbReference type="Pfam" id="PF04400">
    <property type="entry name" value="NqrM"/>
    <property type="match status" value="1"/>
</dbReference>
<gene>
    <name evidence="1" type="ORF">HELGO_WM7599</name>
</gene>
<dbReference type="PANTHER" id="PTHR40691">
    <property type="entry name" value="(NA+)-NQR MATURATION NQRM"/>
    <property type="match status" value="1"/>
</dbReference>
<evidence type="ECO:0008006" key="2">
    <source>
        <dbReference type="Google" id="ProtNLM"/>
    </source>
</evidence>
<dbReference type="InterPro" id="IPR007495">
    <property type="entry name" value="NqrM"/>
</dbReference>
<protein>
    <recommendedName>
        <fullName evidence="2">(Na+)-NQR maturation NqrM</fullName>
    </recommendedName>
</protein>
<evidence type="ECO:0000313" key="1">
    <source>
        <dbReference type="EMBL" id="CAA6829761.1"/>
    </source>
</evidence>
<dbReference type="AlphaFoldDB" id="A0A6S6UGK0"/>
<accession>A0A6S6UGK0</accession>
<dbReference type="EMBL" id="CACVAT010000546">
    <property type="protein sequence ID" value="CAA6829761.1"/>
    <property type="molecule type" value="Genomic_DNA"/>
</dbReference>
<dbReference type="PANTHER" id="PTHR40691:SF1">
    <property type="entry name" value="EXPORTED PROTEIN"/>
    <property type="match status" value="1"/>
</dbReference>
<name>A0A6S6UGK0_9GAMM</name>